<dbReference type="InterPro" id="IPR001875">
    <property type="entry name" value="DED_dom"/>
</dbReference>
<dbReference type="Pfam" id="PF01381">
    <property type="entry name" value="HTH_3"/>
    <property type="match status" value="1"/>
</dbReference>
<reference evidence="3 4" key="1">
    <citation type="submission" date="2021-05" db="EMBL/GenBank/DDBJ databases">
        <title>Fusibacter ferrireducens sp. nov., an anaerobic, sulfur- and Fe-reducing bacterium isolated from the mangrove sediment.</title>
        <authorList>
            <person name="Qiu D."/>
        </authorList>
    </citation>
    <scope>NUCLEOTIDE SEQUENCE [LARGE SCALE GENOMIC DNA]</scope>
    <source>
        <strain evidence="3 4">DSM 12116</strain>
    </source>
</reference>
<dbReference type="SMART" id="SM00530">
    <property type="entry name" value="HTH_XRE"/>
    <property type="match status" value="1"/>
</dbReference>
<dbReference type="Proteomes" id="UP000746471">
    <property type="component" value="Unassembled WGS sequence"/>
</dbReference>
<evidence type="ECO:0000259" key="2">
    <source>
        <dbReference type="PROSITE" id="PS50943"/>
    </source>
</evidence>
<dbReference type="RefSeq" id="WP_213235115.1">
    <property type="nucleotide sequence ID" value="NZ_JAHBCL010000002.1"/>
</dbReference>
<gene>
    <name evidence="3" type="ORF">KHM83_01410</name>
</gene>
<dbReference type="InterPro" id="IPR001387">
    <property type="entry name" value="Cro/C1-type_HTH"/>
</dbReference>
<dbReference type="PROSITE" id="PS50943">
    <property type="entry name" value="HTH_CROC1"/>
    <property type="match status" value="1"/>
</dbReference>
<dbReference type="PROSITE" id="PS50168">
    <property type="entry name" value="DED"/>
    <property type="match status" value="1"/>
</dbReference>
<feature type="domain" description="DED" evidence="1">
    <location>
        <begin position="144"/>
        <end position="221"/>
    </location>
</feature>
<organism evidence="3 4">
    <name type="scientific">Fusibacter paucivorans</name>
    <dbReference type="NCBI Taxonomy" id="76009"/>
    <lineage>
        <taxon>Bacteria</taxon>
        <taxon>Bacillati</taxon>
        <taxon>Bacillota</taxon>
        <taxon>Clostridia</taxon>
        <taxon>Eubacteriales</taxon>
        <taxon>Eubacteriales Family XII. Incertae Sedis</taxon>
        <taxon>Fusibacter</taxon>
    </lineage>
</organism>
<sequence>MDNFFGNILKIIRERNNVTQNELCHDLCTIRQLSRIENNVSSPSLFLLQHFSERLGTDLLLYVPYATEAKGFEIKNILERAQHDYEMREFHKVQSELTALTKIQYNSPNLALQVHWLFLSSKMHLNIRDVCIDDFLNLLARFHDFNALDELIKENLTTIEYNIIASIIFILLNNADYDRAERHLNDMIGALEKRNNINERALLLKSLYNLSRLHFLKARYDVSMTLSKRGIEYCYTYNHLEYLDMLKNIYGRSLYKRGYCIRGQSELLQYIQLSMLRNSNHKLDSVYHELIHTYKLDSFSILDLLKTADVRFL</sequence>
<evidence type="ECO:0000313" key="4">
    <source>
        <dbReference type="Proteomes" id="UP000746471"/>
    </source>
</evidence>
<evidence type="ECO:0000259" key="1">
    <source>
        <dbReference type="PROSITE" id="PS50168"/>
    </source>
</evidence>
<dbReference type="SUPFAM" id="SSF47413">
    <property type="entry name" value="lambda repressor-like DNA-binding domains"/>
    <property type="match status" value="1"/>
</dbReference>
<proteinExistence type="predicted"/>
<accession>A0ABS5PJS7</accession>
<dbReference type="InterPro" id="IPR011990">
    <property type="entry name" value="TPR-like_helical_dom_sf"/>
</dbReference>
<name>A0ABS5PJS7_9FIRM</name>
<dbReference type="EMBL" id="JAHBCL010000002">
    <property type="protein sequence ID" value="MBS7525328.1"/>
    <property type="molecule type" value="Genomic_DNA"/>
</dbReference>
<dbReference type="InterPro" id="IPR010982">
    <property type="entry name" value="Lambda_DNA-bd_dom_sf"/>
</dbReference>
<protein>
    <submittedName>
        <fullName evidence="3">Helix-turn-helix transcriptional regulator</fullName>
    </submittedName>
</protein>
<feature type="domain" description="HTH cro/C1-type" evidence="2">
    <location>
        <begin position="9"/>
        <end position="62"/>
    </location>
</feature>
<keyword evidence="4" id="KW-1185">Reference proteome</keyword>
<dbReference type="Gene3D" id="1.25.40.10">
    <property type="entry name" value="Tetratricopeptide repeat domain"/>
    <property type="match status" value="1"/>
</dbReference>
<comment type="caution">
    <text evidence="3">The sequence shown here is derived from an EMBL/GenBank/DDBJ whole genome shotgun (WGS) entry which is preliminary data.</text>
</comment>
<evidence type="ECO:0000313" key="3">
    <source>
        <dbReference type="EMBL" id="MBS7525328.1"/>
    </source>
</evidence>
<dbReference type="CDD" id="cd00093">
    <property type="entry name" value="HTH_XRE"/>
    <property type="match status" value="1"/>
</dbReference>